<accession>A0A2H0YW44</accession>
<feature type="transmembrane region" description="Helical" evidence="1">
    <location>
        <begin position="58"/>
        <end position="85"/>
    </location>
</feature>
<evidence type="ECO:0000256" key="1">
    <source>
        <dbReference type="SAM" id="Phobius"/>
    </source>
</evidence>
<dbReference type="EMBL" id="PEXV01000010">
    <property type="protein sequence ID" value="PIS41962.1"/>
    <property type="molecule type" value="Genomic_DNA"/>
</dbReference>
<keyword evidence="1" id="KW-0812">Transmembrane</keyword>
<proteinExistence type="predicted"/>
<dbReference type="AlphaFoldDB" id="A0A2H0YW44"/>
<name>A0A2H0YW44_9BACT</name>
<organism evidence="2 3">
    <name type="scientific">Candidatus Kerfeldbacteria bacterium CG08_land_8_20_14_0_20_42_7</name>
    <dbReference type="NCBI Taxonomy" id="2014245"/>
    <lineage>
        <taxon>Bacteria</taxon>
        <taxon>Candidatus Kerfeldiibacteriota</taxon>
    </lineage>
</organism>
<evidence type="ECO:0008006" key="4">
    <source>
        <dbReference type="Google" id="ProtNLM"/>
    </source>
</evidence>
<comment type="caution">
    <text evidence="2">The sequence shown here is derived from an EMBL/GenBank/DDBJ whole genome shotgun (WGS) entry which is preliminary data.</text>
</comment>
<sequence length="103" mass="11024">MYEIRRIEPFSLARMTGLITAGVYLAGSLLATFVFVGFGGLNSFDDLFDFGFGTGSLLGLVVFPLVGAVVGYVGGLVIGFLYNFIAEHLGGIKLNIELHQDSE</sequence>
<dbReference type="Proteomes" id="UP000228711">
    <property type="component" value="Unassembled WGS sequence"/>
</dbReference>
<feature type="transmembrane region" description="Helical" evidence="1">
    <location>
        <begin position="12"/>
        <end position="38"/>
    </location>
</feature>
<gene>
    <name evidence="2" type="ORF">COT25_00310</name>
</gene>
<keyword evidence="1" id="KW-0472">Membrane</keyword>
<protein>
    <recommendedName>
        <fullName evidence="4">DUF3566 domain-containing protein</fullName>
    </recommendedName>
</protein>
<evidence type="ECO:0000313" key="3">
    <source>
        <dbReference type="Proteomes" id="UP000228711"/>
    </source>
</evidence>
<evidence type="ECO:0000313" key="2">
    <source>
        <dbReference type="EMBL" id="PIS41962.1"/>
    </source>
</evidence>
<keyword evidence="1" id="KW-1133">Transmembrane helix</keyword>
<reference evidence="3" key="1">
    <citation type="submission" date="2017-09" db="EMBL/GenBank/DDBJ databases">
        <title>Depth-based differentiation of microbial function through sediment-hosted aquifers and enrichment of novel symbionts in the deep terrestrial subsurface.</title>
        <authorList>
            <person name="Probst A.J."/>
            <person name="Ladd B."/>
            <person name="Jarett J.K."/>
            <person name="Geller-Mcgrath D.E."/>
            <person name="Sieber C.M.K."/>
            <person name="Emerson J.B."/>
            <person name="Anantharaman K."/>
            <person name="Thomas B.C."/>
            <person name="Malmstrom R."/>
            <person name="Stieglmeier M."/>
            <person name="Klingl A."/>
            <person name="Woyke T."/>
            <person name="Ryan C.M."/>
            <person name="Banfield J.F."/>
        </authorList>
    </citation>
    <scope>NUCLEOTIDE SEQUENCE [LARGE SCALE GENOMIC DNA]</scope>
</reference>